<reference evidence="2" key="1">
    <citation type="submission" date="2006-01" db="EMBL/GenBank/DDBJ databases">
        <authorList>
            <person name="Lindblad-Toh K."/>
            <person name="Mauceli E."/>
            <person name="Grabherr M."/>
            <person name="Chang J.L."/>
            <person name="Lander E.S."/>
        </authorList>
    </citation>
    <scope>NUCLEOTIDE SEQUENCE [LARGE SCALE GENOMIC DNA]</scope>
</reference>
<dbReference type="Bgee" id="ENSGACG00000015298">
    <property type="expression patterns" value="Expressed in muscle tissue and 7 other cell types or tissues"/>
</dbReference>
<protein>
    <submittedName>
        <fullName evidence="2">Uncharacterized protein</fullName>
    </submittedName>
</protein>
<proteinExistence type="predicted"/>
<organism evidence="2">
    <name type="scientific">Gasterosteus aculeatus</name>
    <name type="common">Three-spined stickleback</name>
    <dbReference type="NCBI Taxonomy" id="69293"/>
    <lineage>
        <taxon>Eukaryota</taxon>
        <taxon>Metazoa</taxon>
        <taxon>Chordata</taxon>
        <taxon>Craniata</taxon>
        <taxon>Vertebrata</taxon>
        <taxon>Euteleostomi</taxon>
        <taxon>Actinopterygii</taxon>
        <taxon>Neopterygii</taxon>
        <taxon>Teleostei</taxon>
        <taxon>Neoteleostei</taxon>
        <taxon>Acanthomorphata</taxon>
        <taxon>Eupercaria</taxon>
        <taxon>Perciformes</taxon>
        <taxon>Cottioidei</taxon>
        <taxon>Gasterosteales</taxon>
        <taxon>Gasterosteidae</taxon>
        <taxon>Gasterosteus</taxon>
    </lineage>
</organism>
<keyword evidence="1" id="KW-0472">Membrane</keyword>
<feature type="transmembrane region" description="Helical" evidence="1">
    <location>
        <begin position="94"/>
        <end position="111"/>
    </location>
</feature>
<evidence type="ECO:0000313" key="2">
    <source>
        <dbReference type="Ensembl" id="ENSGACP00000020172.1"/>
    </source>
</evidence>
<dbReference type="InParanoid" id="G3PRD7"/>
<accession>G3PRD7</accession>
<dbReference type="Ensembl" id="ENSGACT00000020211.1">
    <property type="protein sequence ID" value="ENSGACP00000020172.1"/>
    <property type="gene ID" value="ENSGACG00000015298.1"/>
</dbReference>
<keyword evidence="1" id="KW-1133">Transmembrane helix</keyword>
<sequence>AEAFRPHTSRKSFLTTELFIYTANPWSELKVTSFSLFLARTCTRVFIPASSSVYSPLFLRWVRADVDCKCNSDAVSAALTVRCRTVASFSGTRLLLSVASAGCLGFIFAVIQSSNRQYFTESSETRLYALIILYPFFL</sequence>
<dbReference type="AlphaFoldDB" id="G3PRD7"/>
<keyword evidence="1" id="KW-0812">Transmembrane</keyword>
<evidence type="ECO:0000256" key="1">
    <source>
        <dbReference type="SAM" id="Phobius"/>
    </source>
</evidence>
<reference evidence="2" key="2">
    <citation type="submission" date="2024-04" db="UniProtKB">
        <authorList>
            <consortium name="Ensembl"/>
        </authorList>
    </citation>
    <scope>IDENTIFICATION</scope>
</reference>
<name>G3PRD7_GASAC</name>